<sequence>MGSDPGDFAPEDEPVEAPVGGPGGVPPPGPGGAGQVPPQGPQRRGGWGWRHPWGGGGGGPGTALLLLPPLLLLLLSTASITPSAEAAAIVKRSFNDQSVRGYLTERACWWNEICKEEFQTQFRCKCPQWSYCRSPGRYYNAYCTVTGTGYIWTQPGWGGSSAAAAAAAPAAAAAAGT</sequence>
<feature type="compositionally biased region" description="Gly residues" evidence="1">
    <location>
        <begin position="43"/>
        <end position="53"/>
    </location>
</feature>
<dbReference type="RefSeq" id="XP_026288205.1">
    <property type="nucleotide sequence ID" value="XM_026432420.2"/>
</dbReference>
<dbReference type="KEGG" id="foc:113213372"/>
<evidence type="ECO:0000313" key="2">
    <source>
        <dbReference type="Proteomes" id="UP000504606"/>
    </source>
</evidence>
<dbReference type="Proteomes" id="UP000504606">
    <property type="component" value="Unplaced"/>
</dbReference>
<name>A0A6J1T961_FRAOC</name>
<protein>
    <submittedName>
        <fullName evidence="3">Uncharacterized protein LOC113213372</fullName>
    </submittedName>
</protein>
<evidence type="ECO:0000313" key="3">
    <source>
        <dbReference type="RefSeq" id="XP_026288205.1"/>
    </source>
</evidence>
<accession>A0A6J1T961</accession>
<proteinExistence type="predicted"/>
<dbReference type="OrthoDB" id="6373466at2759"/>
<organism evidence="2 3">
    <name type="scientific">Frankliniella occidentalis</name>
    <name type="common">Western flower thrips</name>
    <name type="synonym">Euthrips occidentalis</name>
    <dbReference type="NCBI Taxonomy" id="133901"/>
    <lineage>
        <taxon>Eukaryota</taxon>
        <taxon>Metazoa</taxon>
        <taxon>Ecdysozoa</taxon>
        <taxon>Arthropoda</taxon>
        <taxon>Hexapoda</taxon>
        <taxon>Insecta</taxon>
        <taxon>Pterygota</taxon>
        <taxon>Neoptera</taxon>
        <taxon>Paraneoptera</taxon>
        <taxon>Thysanoptera</taxon>
        <taxon>Terebrantia</taxon>
        <taxon>Thripoidea</taxon>
        <taxon>Thripidae</taxon>
        <taxon>Frankliniella</taxon>
    </lineage>
</organism>
<gene>
    <name evidence="3" type="primary">LOC113213372</name>
</gene>
<evidence type="ECO:0000256" key="1">
    <source>
        <dbReference type="SAM" id="MobiDB-lite"/>
    </source>
</evidence>
<dbReference type="AlphaFoldDB" id="A0A6J1T961"/>
<feature type="region of interest" description="Disordered" evidence="1">
    <location>
        <begin position="1"/>
        <end position="53"/>
    </location>
</feature>
<reference evidence="3" key="1">
    <citation type="submission" date="2025-08" db="UniProtKB">
        <authorList>
            <consortium name="RefSeq"/>
        </authorList>
    </citation>
    <scope>IDENTIFICATION</scope>
    <source>
        <tissue evidence="3">Whole organism</tissue>
    </source>
</reference>
<dbReference type="GeneID" id="113213372"/>
<keyword evidence="2" id="KW-1185">Reference proteome</keyword>